<evidence type="ECO:0000313" key="2">
    <source>
        <dbReference type="Proteomes" id="UP000421408"/>
    </source>
</evidence>
<proteinExistence type="predicted"/>
<dbReference type="RefSeq" id="WP_153118680.1">
    <property type="nucleotide sequence ID" value="NZ_JBALKB010000001.1"/>
</dbReference>
<comment type="caution">
    <text evidence="1">The sequence shown here is derived from an EMBL/GenBank/DDBJ whole genome shotgun (WGS) entry which is preliminary data.</text>
</comment>
<accession>A0AA90ZU66</accession>
<sequence length="250" mass="29479">MNIQEYYCHFSQTLNENIGKSLDSSLHFYQLLTKNRSFVDDFSKWIDILGNAPETYLYRNAAKVYQEAFANMLMGLYQPAFMGLRYFLERTLTGVFYSGNELELRTWLRGERDTYWTELIGREDKGGAKQNEERNVNVDSGLFSLKFTRAFFPEIVDSAKTFRSLTSKVYRNCSEFVHGNPRAIDQIGQNNEFSLDVTEKWNEFADTIIRCILYAFVMRYWKFLPENSKDIVRLRVEEEFSTTDILKDFI</sequence>
<reference evidence="2" key="1">
    <citation type="submission" date="2019-09" db="EMBL/GenBank/DDBJ databases">
        <title>Distinct polysaccharide growth profiles of human intestinal Prevotella copri isolates.</title>
        <authorList>
            <person name="Fehlner-Peach H."/>
            <person name="Magnabosco C."/>
            <person name="Raghavan V."/>
            <person name="Scher J.U."/>
            <person name="Tett A."/>
            <person name="Cox L.M."/>
            <person name="Gottsegen C."/>
            <person name="Watters A."/>
            <person name="Wiltshire- Gordon J.D."/>
            <person name="Segata N."/>
            <person name="Bonneau R."/>
            <person name="Littman D.R."/>
        </authorList>
    </citation>
    <scope>NUCLEOTIDE SEQUENCE [LARGE SCALE GENOMIC DNA]</scope>
    <source>
        <strain evidence="2">iAA108</strain>
    </source>
</reference>
<protein>
    <submittedName>
        <fullName evidence="1">Uncharacterized protein</fullName>
    </submittedName>
</protein>
<dbReference type="EMBL" id="VZCC01000033">
    <property type="protein sequence ID" value="MQN83567.1"/>
    <property type="molecule type" value="Genomic_DNA"/>
</dbReference>
<evidence type="ECO:0000313" key="1">
    <source>
        <dbReference type="EMBL" id="MQN83567.1"/>
    </source>
</evidence>
<name>A0AA90ZU66_9BACT</name>
<dbReference type="AlphaFoldDB" id="A0AA90ZU66"/>
<organism evidence="1 2">
    <name type="scientific">Segatella copri</name>
    <dbReference type="NCBI Taxonomy" id="165179"/>
    <lineage>
        <taxon>Bacteria</taxon>
        <taxon>Pseudomonadati</taxon>
        <taxon>Bacteroidota</taxon>
        <taxon>Bacteroidia</taxon>
        <taxon>Bacteroidales</taxon>
        <taxon>Prevotellaceae</taxon>
        <taxon>Segatella</taxon>
    </lineage>
</organism>
<gene>
    <name evidence="1" type="ORF">F7D74_06135</name>
</gene>
<dbReference type="Proteomes" id="UP000421408">
    <property type="component" value="Unassembled WGS sequence"/>
</dbReference>